<keyword evidence="3 5" id="KW-1133">Transmembrane helix</keyword>
<dbReference type="EMBL" id="JALXMO010000013">
    <property type="protein sequence ID" value="MCT1607000.1"/>
    <property type="molecule type" value="Genomic_DNA"/>
</dbReference>
<dbReference type="Proteomes" id="UP001205046">
    <property type="component" value="Unassembled WGS sequence"/>
</dbReference>
<feature type="transmembrane region" description="Helical" evidence="5">
    <location>
        <begin position="157"/>
        <end position="176"/>
    </location>
</feature>
<organism evidence="6 7">
    <name type="scientific">Nesterenkonia massiliensis</name>
    <dbReference type="NCBI Taxonomy" id="1232429"/>
    <lineage>
        <taxon>Bacteria</taxon>
        <taxon>Bacillati</taxon>
        <taxon>Actinomycetota</taxon>
        <taxon>Actinomycetes</taxon>
        <taxon>Micrococcales</taxon>
        <taxon>Micrococcaceae</taxon>
        <taxon>Nesterenkonia</taxon>
    </lineage>
</organism>
<sequence>MRTISASTAGLWKSAHPGPTLVVTALSGVLAVGAGVDLWRGLLLVAAVFFGQLSVGLSNDAIDAERDRAVQRKDKPIARGDISVSAAWVGAGGSLLLALLLSAPLGWVLLIAHAAALVSAWSYNLGLKATVVSVVPYMVTFGLFPSLSTLAHDSGQWASGWAWVAGAALGVALHMTNVLPDLDDDAQTGIRGLPHRLGGTAAAAVASVTLVFGAAAVAAGPVQWQISDIPAISWLLCGVVVLLASVTVLLSLTGRPGRVQFQVVMLAALMLAVQLVISGGSLVH</sequence>
<evidence type="ECO:0000256" key="3">
    <source>
        <dbReference type="ARBA" id="ARBA00022989"/>
    </source>
</evidence>
<gene>
    <name evidence="6" type="ORF">M3B43_06595</name>
</gene>
<feature type="transmembrane region" description="Helical" evidence="5">
    <location>
        <begin position="264"/>
        <end position="283"/>
    </location>
</feature>
<accession>A0ABT2HQM8</accession>
<comment type="subcellular location">
    <subcellularLocation>
        <location evidence="1">Membrane</location>
        <topology evidence="1">Multi-pass membrane protein</topology>
    </subcellularLocation>
</comment>
<evidence type="ECO:0000256" key="1">
    <source>
        <dbReference type="ARBA" id="ARBA00004141"/>
    </source>
</evidence>
<dbReference type="Pfam" id="PF01040">
    <property type="entry name" value="UbiA"/>
    <property type="match status" value="1"/>
</dbReference>
<evidence type="ECO:0000256" key="2">
    <source>
        <dbReference type="ARBA" id="ARBA00022692"/>
    </source>
</evidence>
<evidence type="ECO:0000256" key="4">
    <source>
        <dbReference type="ARBA" id="ARBA00023136"/>
    </source>
</evidence>
<feature type="transmembrane region" description="Helical" evidence="5">
    <location>
        <begin position="107"/>
        <end position="127"/>
    </location>
</feature>
<keyword evidence="7" id="KW-1185">Reference proteome</keyword>
<evidence type="ECO:0000313" key="7">
    <source>
        <dbReference type="Proteomes" id="UP001205046"/>
    </source>
</evidence>
<dbReference type="CDD" id="cd13956">
    <property type="entry name" value="PT_UbiA"/>
    <property type="match status" value="1"/>
</dbReference>
<feature type="transmembrane region" description="Helical" evidence="5">
    <location>
        <begin position="231"/>
        <end position="252"/>
    </location>
</feature>
<proteinExistence type="predicted"/>
<keyword evidence="2 5" id="KW-0812">Transmembrane</keyword>
<feature type="transmembrane region" description="Helical" evidence="5">
    <location>
        <begin position="134"/>
        <end position="151"/>
    </location>
</feature>
<dbReference type="InterPro" id="IPR044878">
    <property type="entry name" value="UbiA_sf"/>
</dbReference>
<feature type="transmembrane region" description="Helical" evidence="5">
    <location>
        <begin position="197"/>
        <end position="219"/>
    </location>
</feature>
<comment type="caution">
    <text evidence="6">The sequence shown here is derived from an EMBL/GenBank/DDBJ whole genome shotgun (WGS) entry which is preliminary data.</text>
</comment>
<name>A0ABT2HQM8_9MICC</name>
<evidence type="ECO:0000256" key="5">
    <source>
        <dbReference type="SAM" id="Phobius"/>
    </source>
</evidence>
<keyword evidence="4 5" id="KW-0472">Membrane</keyword>
<evidence type="ECO:0000313" key="6">
    <source>
        <dbReference type="EMBL" id="MCT1607000.1"/>
    </source>
</evidence>
<protein>
    <submittedName>
        <fullName evidence="6">UbiA family prenyltransferase</fullName>
    </submittedName>
</protein>
<dbReference type="InterPro" id="IPR000537">
    <property type="entry name" value="UbiA_prenyltransferase"/>
</dbReference>
<dbReference type="RefSeq" id="WP_260073032.1">
    <property type="nucleotide sequence ID" value="NZ_JALXMO010000013.1"/>
</dbReference>
<dbReference type="Gene3D" id="1.10.357.140">
    <property type="entry name" value="UbiA prenyltransferase"/>
    <property type="match status" value="1"/>
</dbReference>
<reference evidence="6 7" key="1">
    <citation type="submission" date="2022-04" db="EMBL/GenBank/DDBJ databases">
        <title>Human microbiome associated bacterial genomes.</title>
        <authorList>
            <person name="Sandstrom S."/>
            <person name="Salamzade R."/>
            <person name="Kalan L.R."/>
        </authorList>
    </citation>
    <scope>NUCLEOTIDE SEQUENCE [LARGE SCALE GENOMIC DNA]</scope>
    <source>
        <strain evidence="7">p3-SID767</strain>
    </source>
</reference>